<dbReference type="KEGG" id="sre:PTSG_02839"/>
<dbReference type="RefSeq" id="XP_004996349.1">
    <property type="nucleotide sequence ID" value="XM_004996292.1"/>
</dbReference>
<feature type="region of interest" description="Disordered" evidence="1">
    <location>
        <begin position="1"/>
        <end position="98"/>
    </location>
</feature>
<dbReference type="InParanoid" id="F2U3H2"/>
<sequence length="138" mass="14478">MRLTAGSEDAADGGGDGGDGDDPPRDSGDGPPRDGGDDLPRDNGDQSQRPLPPQNDAPGDGAVAENNGYGAYGIRGSPQDNNNPEQQSQQQPEHSWQCQLSQPWLQSVAAGAFLKDLQARLVTVGQIAHSFLIESARC</sequence>
<accession>F2U3H2</accession>
<dbReference type="Proteomes" id="UP000007799">
    <property type="component" value="Unassembled WGS sequence"/>
</dbReference>
<dbReference type="AlphaFoldDB" id="F2U3H2"/>
<feature type="compositionally biased region" description="Low complexity" evidence="1">
    <location>
        <begin position="77"/>
        <end position="98"/>
    </location>
</feature>
<dbReference type="GeneID" id="16076935"/>
<proteinExistence type="predicted"/>
<reference evidence="2" key="1">
    <citation type="submission" date="2009-08" db="EMBL/GenBank/DDBJ databases">
        <title>Annotation of Salpingoeca rosetta.</title>
        <authorList>
            <consortium name="The Broad Institute Genome Sequencing Platform"/>
            <person name="Russ C."/>
            <person name="Cuomo C."/>
            <person name="Burger G."/>
            <person name="Gray M.W."/>
            <person name="Holland P.W.H."/>
            <person name="King N."/>
            <person name="Lang F.B.F."/>
            <person name="Roger A.J."/>
            <person name="Ruiz-Trillo I."/>
            <person name="Young S.K."/>
            <person name="Zeng Q."/>
            <person name="Gargeya S."/>
            <person name="Alvarado L."/>
            <person name="Berlin A."/>
            <person name="Chapman S.B."/>
            <person name="Chen Z."/>
            <person name="Freedman E."/>
            <person name="Gellesch M."/>
            <person name="Goldberg J."/>
            <person name="Griggs A."/>
            <person name="Gujja S."/>
            <person name="Heilman E."/>
            <person name="Heiman D."/>
            <person name="Howarth C."/>
            <person name="Mehta T."/>
            <person name="Neiman D."/>
            <person name="Pearson M."/>
            <person name="Roberts A."/>
            <person name="Saif S."/>
            <person name="Shea T."/>
            <person name="Shenoy N."/>
            <person name="Sisk P."/>
            <person name="Stolte C."/>
            <person name="Sykes S."/>
            <person name="White J."/>
            <person name="Yandava C."/>
            <person name="Haas B."/>
            <person name="Nusbaum C."/>
            <person name="Birren B."/>
        </authorList>
    </citation>
    <scope>NUCLEOTIDE SEQUENCE [LARGE SCALE GENOMIC DNA]</scope>
    <source>
        <strain evidence="2">ATCC 50818</strain>
    </source>
</reference>
<name>F2U3H2_SALR5</name>
<organism evidence="3">
    <name type="scientific">Salpingoeca rosetta (strain ATCC 50818 / BSB-021)</name>
    <dbReference type="NCBI Taxonomy" id="946362"/>
    <lineage>
        <taxon>Eukaryota</taxon>
        <taxon>Choanoflagellata</taxon>
        <taxon>Craspedida</taxon>
        <taxon>Salpingoecidae</taxon>
        <taxon>Salpingoeca</taxon>
    </lineage>
</organism>
<gene>
    <name evidence="2" type="ORF">PTSG_02839</name>
</gene>
<keyword evidence="3" id="KW-1185">Reference proteome</keyword>
<evidence type="ECO:0000313" key="3">
    <source>
        <dbReference type="Proteomes" id="UP000007799"/>
    </source>
</evidence>
<protein>
    <submittedName>
        <fullName evidence="2">Uncharacterized protein</fullName>
    </submittedName>
</protein>
<evidence type="ECO:0000256" key="1">
    <source>
        <dbReference type="SAM" id="MobiDB-lite"/>
    </source>
</evidence>
<feature type="compositionally biased region" description="Basic and acidic residues" evidence="1">
    <location>
        <begin position="22"/>
        <end position="44"/>
    </location>
</feature>
<evidence type="ECO:0000313" key="2">
    <source>
        <dbReference type="EMBL" id="EGD82166.1"/>
    </source>
</evidence>
<dbReference type="EMBL" id="GL832960">
    <property type="protein sequence ID" value="EGD82166.1"/>
    <property type="molecule type" value="Genomic_DNA"/>
</dbReference>